<accession>A0A1F6CR58</accession>
<evidence type="ECO:0000256" key="4">
    <source>
        <dbReference type="ARBA" id="ARBA00022519"/>
    </source>
</evidence>
<sequence length="143" mass="16255">MVVVLLVAILTAAAAPRFRRTFERLRLREQAEDLAGVLRYASERARTEGVRCRLRLDGERRCLWVERETAPRSGEFMPVEERLGRRRCLSGRVSVTPDRDAITFHADGRGSPVEVRLRDASGTVYVIAVKETLGYVEVRKEAQ</sequence>
<organism evidence="9 10">
    <name type="scientific">Handelsmanbacteria sp. (strain RIFCSPLOWO2_12_FULL_64_10)</name>
    <dbReference type="NCBI Taxonomy" id="1817868"/>
    <lineage>
        <taxon>Bacteria</taxon>
        <taxon>Candidatus Handelsmaniibacteriota</taxon>
    </lineage>
</organism>
<feature type="domain" description="General secretion pathway GspH" evidence="8">
    <location>
        <begin position="30"/>
        <end position="127"/>
    </location>
</feature>
<protein>
    <recommendedName>
        <fullName evidence="8">General secretion pathway GspH domain-containing protein</fullName>
    </recommendedName>
</protein>
<evidence type="ECO:0000259" key="8">
    <source>
        <dbReference type="Pfam" id="PF12019"/>
    </source>
</evidence>
<dbReference type="GO" id="GO:0015628">
    <property type="term" value="P:protein secretion by the type II secretion system"/>
    <property type="evidence" value="ECO:0007669"/>
    <property type="project" value="InterPro"/>
</dbReference>
<dbReference type="SUPFAM" id="SSF54523">
    <property type="entry name" value="Pili subunits"/>
    <property type="match status" value="1"/>
</dbReference>
<keyword evidence="5" id="KW-0812">Transmembrane</keyword>
<reference evidence="9 10" key="1">
    <citation type="journal article" date="2016" name="Nat. Commun.">
        <title>Thousands of microbial genomes shed light on interconnected biogeochemical processes in an aquifer system.</title>
        <authorList>
            <person name="Anantharaman K."/>
            <person name="Brown C.T."/>
            <person name="Hug L.A."/>
            <person name="Sharon I."/>
            <person name="Castelle C.J."/>
            <person name="Probst A.J."/>
            <person name="Thomas B.C."/>
            <person name="Singh A."/>
            <person name="Wilkins M.J."/>
            <person name="Karaoz U."/>
            <person name="Brodie E.L."/>
            <person name="Williams K.H."/>
            <person name="Hubbard S.S."/>
            <person name="Banfield J.F."/>
        </authorList>
    </citation>
    <scope>NUCLEOTIDE SEQUENCE [LARGE SCALE GENOMIC DNA]</scope>
    <source>
        <strain evidence="10">RIFCSPLOWO2_12_FULL_64_10</strain>
    </source>
</reference>
<gene>
    <name evidence="9" type="ORF">A3F84_06405</name>
</gene>
<dbReference type="GO" id="GO:0005886">
    <property type="term" value="C:plasma membrane"/>
    <property type="evidence" value="ECO:0007669"/>
    <property type="project" value="UniProtKB-SubCell"/>
</dbReference>
<dbReference type="InterPro" id="IPR022346">
    <property type="entry name" value="T2SS_GspH"/>
</dbReference>
<comment type="subcellular location">
    <subcellularLocation>
        <location evidence="1">Cell inner membrane</location>
        <topology evidence="1">Single-pass membrane protein</topology>
    </subcellularLocation>
</comment>
<keyword evidence="6" id="KW-1133">Transmembrane helix</keyword>
<evidence type="ECO:0000256" key="7">
    <source>
        <dbReference type="ARBA" id="ARBA00023136"/>
    </source>
</evidence>
<dbReference type="Proteomes" id="UP000178606">
    <property type="component" value="Unassembled WGS sequence"/>
</dbReference>
<comment type="caution">
    <text evidence="9">The sequence shown here is derived from an EMBL/GenBank/DDBJ whole genome shotgun (WGS) entry which is preliminary data.</text>
</comment>
<evidence type="ECO:0000256" key="5">
    <source>
        <dbReference type="ARBA" id="ARBA00022692"/>
    </source>
</evidence>
<keyword evidence="2" id="KW-1003">Cell membrane</keyword>
<name>A0A1F6CR58_HANXR</name>
<evidence type="ECO:0000256" key="3">
    <source>
        <dbReference type="ARBA" id="ARBA00022481"/>
    </source>
</evidence>
<evidence type="ECO:0000313" key="10">
    <source>
        <dbReference type="Proteomes" id="UP000178606"/>
    </source>
</evidence>
<evidence type="ECO:0000313" key="9">
    <source>
        <dbReference type="EMBL" id="OGG51570.1"/>
    </source>
</evidence>
<proteinExistence type="predicted"/>
<dbReference type="Pfam" id="PF12019">
    <property type="entry name" value="GspH"/>
    <property type="match status" value="1"/>
</dbReference>
<dbReference type="InterPro" id="IPR045584">
    <property type="entry name" value="Pilin-like"/>
</dbReference>
<dbReference type="Gene3D" id="3.55.40.10">
    <property type="entry name" value="minor pseudopilin epsh domain"/>
    <property type="match status" value="1"/>
</dbReference>
<evidence type="ECO:0000256" key="2">
    <source>
        <dbReference type="ARBA" id="ARBA00022475"/>
    </source>
</evidence>
<dbReference type="AlphaFoldDB" id="A0A1F6CR58"/>
<evidence type="ECO:0000256" key="1">
    <source>
        <dbReference type="ARBA" id="ARBA00004377"/>
    </source>
</evidence>
<keyword evidence="3" id="KW-0488">Methylation</keyword>
<keyword evidence="7" id="KW-0472">Membrane</keyword>
<evidence type="ECO:0000256" key="6">
    <source>
        <dbReference type="ARBA" id="ARBA00022989"/>
    </source>
</evidence>
<keyword evidence="4" id="KW-0997">Cell inner membrane</keyword>
<dbReference type="GO" id="GO:0015627">
    <property type="term" value="C:type II protein secretion system complex"/>
    <property type="evidence" value="ECO:0007669"/>
    <property type="project" value="InterPro"/>
</dbReference>
<dbReference type="EMBL" id="MFKF01000178">
    <property type="protein sequence ID" value="OGG51570.1"/>
    <property type="molecule type" value="Genomic_DNA"/>
</dbReference>